<organism evidence="1 2">
    <name type="scientific">Diaporthe eres</name>
    <name type="common">Phomopsis oblonga</name>
    <dbReference type="NCBI Taxonomy" id="83184"/>
    <lineage>
        <taxon>Eukaryota</taxon>
        <taxon>Fungi</taxon>
        <taxon>Dikarya</taxon>
        <taxon>Ascomycota</taxon>
        <taxon>Pezizomycotina</taxon>
        <taxon>Sordariomycetes</taxon>
        <taxon>Sordariomycetidae</taxon>
        <taxon>Diaporthales</taxon>
        <taxon>Diaporthaceae</taxon>
        <taxon>Diaporthe</taxon>
        <taxon>Diaporthe eres species complex</taxon>
    </lineage>
</organism>
<proteinExistence type="predicted"/>
<name>A0ABR1P207_DIAER</name>
<reference evidence="1 2" key="1">
    <citation type="submission" date="2024-02" db="EMBL/GenBank/DDBJ databases">
        <title>De novo assembly and annotation of 12 fungi associated with fruit tree decline syndrome in Ontario, Canada.</title>
        <authorList>
            <person name="Sulman M."/>
            <person name="Ellouze W."/>
            <person name="Ilyukhin E."/>
        </authorList>
    </citation>
    <scope>NUCLEOTIDE SEQUENCE [LARGE SCALE GENOMIC DNA]</scope>
    <source>
        <strain evidence="1 2">M169</strain>
    </source>
</reference>
<gene>
    <name evidence="1" type="ORF">SLS63_008623</name>
</gene>
<dbReference type="Proteomes" id="UP001430848">
    <property type="component" value="Unassembled WGS sequence"/>
</dbReference>
<comment type="caution">
    <text evidence="1">The sequence shown here is derived from an EMBL/GenBank/DDBJ whole genome shotgun (WGS) entry which is preliminary data.</text>
</comment>
<dbReference type="EMBL" id="JAKNSF020000056">
    <property type="protein sequence ID" value="KAK7724643.1"/>
    <property type="molecule type" value="Genomic_DNA"/>
</dbReference>
<evidence type="ECO:0000313" key="2">
    <source>
        <dbReference type="Proteomes" id="UP001430848"/>
    </source>
</evidence>
<evidence type="ECO:0000313" key="1">
    <source>
        <dbReference type="EMBL" id="KAK7724643.1"/>
    </source>
</evidence>
<protein>
    <submittedName>
        <fullName evidence="1">Uncharacterized protein</fullName>
    </submittedName>
</protein>
<sequence>MPSSSSSSWPASSGDGYRDDLWWNSYQRHRPQLFSNLYQGQTRINPQQQYWGNRNIMGWIPQPPGGWNPIYPPNYRAWR</sequence>
<accession>A0ABR1P207</accession>
<keyword evidence="2" id="KW-1185">Reference proteome</keyword>